<organism evidence="2 3">
    <name type="scientific">Toxocara canis</name>
    <name type="common">Canine roundworm</name>
    <dbReference type="NCBI Taxonomy" id="6265"/>
    <lineage>
        <taxon>Eukaryota</taxon>
        <taxon>Metazoa</taxon>
        <taxon>Ecdysozoa</taxon>
        <taxon>Nematoda</taxon>
        <taxon>Chromadorea</taxon>
        <taxon>Rhabditida</taxon>
        <taxon>Spirurina</taxon>
        <taxon>Ascaridomorpha</taxon>
        <taxon>Ascaridoidea</taxon>
        <taxon>Toxocaridae</taxon>
        <taxon>Toxocara</taxon>
    </lineage>
</organism>
<evidence type="ECO:0000313" key="3">
    <source>
        <dbReference type="WBParaSite" id="TCNE_0001707801-mRNA-1"/>
    </source>
</evidence>
<keyword evidence="2" id="KW-1185">Reference proteome</keyword>
<proteinExistence type="predicted"/>
<reference evidence="1 2" key="2">
    <citation type="submission" date="2018-11" db="EMBL/GenBank/DDBJ databases">
        <authorList>
            <consortium name="Pathogen Informatics"/>
        </authorList>
    </citation>
    <scope>NUCLEOTIDE SEQUENCE [LARGE SCALE GENOMIC DNA]</scope>
</reference>
<accession>A0A183V8K7</accession>
<sequence>MRLIGEDEFVQFDDTSAEDDGQLGLLDDHVADVFLLAGVETAEFVVLGILEAGSSRFSTRGEIGEGSEFLRAEVLTVKITMFFFSTSERYITYNELIRDD</sequence>
<dbReference type="AlphaFoldDB" id="A0A183V8K7"/>
<evidence type="ECO:0000313" key="2">
    <source>
        <dbReference type="Proteomes" id="UP000050794"/>
    </source>
</evidence>
<dbReference type="Proteomes" id="UP000050794">
    <property type="component" value="Unassembled WGS sequence"/>
</dbReference>
<dbReference type="WBParaSite" id="TCNE_0001707801-mRNA-1">
    <property type="protein sequence ID" value="TCNE_0001707801-mRNA-1"/>
    <property type="gene ID" value="TCNE_0001707801"/>
</dbReference>
<name>A0A183V8K7_TOXCA</name>
<protein>
    <submittedName>
        <fullName evidence="1 3">Uncharacterized protein</fullName>
    </submittedName>
</protein>
<reference evidence="3" key="1">
    <citation type="submission" date="2016-06" db="UniProtKB">
        <authorList>
            <consortium name="WormBaseParasite"/>
        </authorList>
    </citation>
    <scope>IDENTIFICATION</scope>
</reference>
<evidence type="ECO:0000313" key="1">
    <source>
        <dbReference type="EMBL" id="VDM48398.1"/>
    </source>
</evidence>
<dbReference type="EMBL" id="UYWY01024131">
    <property type="protein sequence ID" value="VDM48398.1"/>
    <property type="molecule type" value="Genomic_DNA"/>
</dbReference>
<gene>
    <name evidence="1" type="ORF">TCNE_LOCUS17077</name>
</gene>